<dbReference type="InterPro" id="IPR036271">
    <property type="entry name" value="Tet_transcr_reg_TetR-rel_C_sf"/>
</dbReference>
<dbReference type="InterPro" id="IPR009057">
    <property type="entry name" value="Homeodomain-like_sf"/>
</dbReference>
<keyword evidence="1" id="KW-0678">Repressor</keyword>
<dbReference type="Proteomes" id="UP001231924">
    <property type="component" value="Unassembled WGS sequence"/>
</dbReference>
<dbReference type="PROSITE" id="PS50977">
    <property type="entry name" value="HTH_TETR_2"/>
    <property type="match status" value="1"/>
</dbReference>
<dbReference type="PANTHER" id="PTHR30055">
    <property type="entry name" value="HTH-TYPE TRANSCRIPTIONAL REGULATOR RUTR"/>
    <property type="match status" value="1"/>
</dbReference>
<evidence type="ECO:0000256" key="2">
    <source>
        <dbReference type="ARBA" id="ARBA00023015"/>
    </source>
</evidence>
<evidence type="ECO:0000256" key="1">
    <source>
        <dbReference type="ARBA" id="ARBA00022491"/>
    </source>
</evidence>
<protein>
    <submittedName>
        <fullName evidence="7">TetR family transcriptional regulator C-terminal domain-containing protein</fullName>
    </submittedName>
</protein>
<dbReference type="InterPro" id="IPR001647">
    <property type="entry name" value="HTH_TetR"/>
</dbReference>
<gene>
    <name evidence="7" type="ORF">QRT03_01085</name>
</gene>
<evidence type="ECO:0000259" key="6">
    <source>
        <dbReference type="PROSITE" id="PS50977"/>
    </source>
</evidence>
<dbReference type="InterPro" id="IPR039538">
    <property type="entry name" value="BetI_C"/>
</dbReference>
<dbReference type="PANTHER" id="PTHR30055:SF226">
    <property type="entry name" value="HTH-TYPE TRANSCRIPTIONAL REGULATOR PKSA"/>
    <property type="match status" value="1"/>
</dbReference>
<evidence type="ECO:0000313" key="8">
    <source>
        <dbReference type="Proteomes" id="UP001231924"/>
    </source>
</evidence>
<dbReference type="SUPFAM" id="SSF48498">
    <property type="entry name" value="Tetracyclin repressor-like, C-terminal domain"/>
    <property type="match status" value="1"/>
</dbReference>
<feature type="DNA-binding region" description="H-T-H motif" evidence="5">
    <location>
        <begin position="31"/>
        <end position="50"/>
    </location>
</feature>
<keyword evidence="3 5" id="KW-0238">DNA-binding</keyword>
<comment type="caution">
    <text evidence="7">The sequence shown here is derived from an EMBL/GenBank/DDBJ whole genome shotgun (WGS) entry which is preliminary data.</text>
</comment>
<dbReference type="SUPFAM" id="SSF46689">
    <property type="entry name" value="Homeodomain-like"/>
    <property type="match status" value="1"/>
</dbReference>
<evidence type="ECO:0000256" key="4">
    <source>
        <dbReference type="ARBA" id="ARBA00023163"/>
    </source>
</evidence>
<name>A0ABT7M1L2_9PSEU</name>
<organism evidence="7 8">
    <name type="scientific">Actinomycetospora termitidis</name>
    <dbReference type="NCBI Taxonomy" id="3053470"/>
    <lineage>
        <taxon>Bacteria</taxon>
        <taxon>Bacillati</taxon>
        <taxon>Actinomycetota</taxon>
        <taxon>Actinomycetes</taxon>
        <taxon>Pseudonocardiales</taxon>
        <taxon>Pseudonocardiaceae</taxon>
        <taxon>Actinomycetospora</taxon>
    </lineage>
</organism>
<dbReference type="Pfam" id="PF00440">
    <property type="entry name" value="TetR_N"/>
    <property type="match status" value="1"/>
</dbReference>
<dbReference type="Gene3D" id="1.10.357.10">
    <property type="entry name" value="Tetracycline Repressor, domain 2"/>
    <property type="match status" value="1"/>
</dbReference>
<sequence length="209" mass="22497">MPRVVDPVRRRAAVYDAVFAVVVEDGLQAVSLRRVAERAGLAIGSVRHYFDSAEAMLTAAAEEVMARIAGRIEARRDELDDASDRRRVTEEMFAELLPLDDVRARETAVWLEFALAARTVPAFGPVAEQLHRGVRDLAVIVLRAGGVVPEGDLEVEAERLAALVDGLGLGGTLRPSALPPDLARAVLRRHLDELATGPDGSGHTDAGRP</sequence>
<dbReference type="EMBL" id="JASVWF010000001">
    <property type="protein sequence ID" value="MDL5154539.1"/>
    <property type="molecule type" value="Genomic_DNA"/>
</dbReference>
<reference evidence="7 8" key="1">
    <citation type="submission" date="2023-06" db="EMBL/GenBank/DDBJ databases">
        <title>Actinomycetospora Odt1-22.</title>
        <authorList>
            <person name="Supong K."/>
        </authorList>
    </citation>
    <scope>NUCLEOTIDE SEQUENCE [LARGE SCALE GENOMIC DNA]</scope>
    <source>
        <strain evidence="7 8">Odt1-22</strain>
    </source>
</reference>
<evidence type="ECO:0000313" key="7">
    <source>
        <dbReference type="EMBL" id="MDL5154539.1"/>
    </source>
</evidence>
<proteinExistence type="predicted"/>
<dbReference type="InterPro" id="IPR050109">
    <property type="entry name" value="HTH-type_TetR-like_transc_reg"/>
</dbReference>
<feature type="domain" description="HTH tetR-type" evidence="6">
    <location>
        <begin position="8"/>
        <end position="68"/>
    </location>
</feature>
<keyword evidence="8" id="KW-1185">Reference proteome</keyword>
<evidence type="ECO:0000256" key="3">
    <source>
        <dbReference type="ARBA" id="ARBA00023125"/>
    </source>
</evidence>
<accession>A0ABT7M1L2</accession>
<keyword evidence="4" id="KW-0804">Transcription</keyword>
<dbReference type="RefSeq" id="WP_286050573.1">
    <property type="nucleotide sequence ID" value="NZ_JASVWF010000001.1"/>
</dbReference>
<keyword evidence="2" id="KW-0805">Transcription regulation</keyword>
<dbReference type="Pfam" id="PF13977">
    <property type="entry name" value="TetR_C_6"/>
    <property type="match status" value="1"/>
</dbReference>
<evidence type="ECO:0000256" key="5">
    <source>
        <dbReference type="PROSITE-ProRule" id="PRU00335"/>
    </source>
</evidence>